<proteinExistence type="predicted"/>
<organism evidence="2 3">
    <name type="scientific">Lentilactobacillus curieae</name>
    <dbReference type="NCBI Taxonomy" id="1138822"/>
    <lineage>
        <taxon>Bacteria</taxon>
        <taxon>Bacillati</taxon>
        <taxon>Bacillota</taxon>
        <taxon>Bacilli</taxon>
        <taxon>Lactobacillales</taxon>
        <taxon>Lactobacillaceae</taxon>
        <taxon>Lentilactobacillus</taxon>
    </lineage>
</organism>
<sequence>MRFKKISSGIIVGGLAAFASFGIAEAATYVQKSNAIHQYSSASLRTVNNSKVKFVKANGNYAWSKNPTGSETISSASGTKWSLKTKYLLPTTHAAKGNGKYDVTNPQSAATNGKYLFVAYAPHQLNGMGFVVRYDRSKLASMGFAKAQSGLDTKTPAPGIKVGPMFKVGHGQSLAYDKKHHSLWMWKDSTSMKPTKWSTIQRISATSLKPNKAIKFHMSNHGANVPAGHNLTFDTTGHAYWWGISGGKVKIYKATISGNHISVTLTKQLLAHQTGTHQQSMGYNPKNGRLYLVSDDSIASLPAKRLKGRGSLTNGSFKYTRFKSGREFESLFYDASGHGMLLSNRNPEVLMSTSRY</sequence>
<dbReference type="eggNOG" id="ENOG50344JZ">
    <property type="taxonomic scope" value="Bacteria"/>
</dbReference>
<keyword evidence="3" id="KW-1185">Reference proteome</keyword>
<dbReference type="OrthoDB" id="2276332at2"/>
<dbReference type="KEGG" id="lcu:PL11_003600"/>
<accession>A0A1S6QHI7</accession>
<dbReference type="AlphaFoldDB" id="A0A1S6QHI7"/>
<keyword evidence="1" id="KW-0732">Signal</keyword>
<dbReference type="EMBL" id="CP018906">
    <property type="protein sequence ID" value="AQW21070.1"/>
    <property type="molecule type" value="Genomic_DNA"/>
</dbReference>
<evidence type="ECO:0008006" key="4">
    <source>
        <dbReference type="Google" id="ProtNLM"/>
    </source>
</evidence>
<dbReference type="RefSeq" id="WP_035166427.1">
    <property type="nucleotide sequence ID" value="NZ_CP018906.1"/>
</dbReference>
<dbReference type="SUPFAM" id="SSF63825">
    <property type="entry name" value="YWTD domain"/>
    <property type="match status" value="1"/>
</dbReference>
<gene>
    <name evidence="2" type="ORF">PL11_003600</name>
</gene>
<protein>
    <recommendedName>
        <fullName evidence="4">Extracellular protein</fullName>
    </recommendedName>
</protein>
<evidence type="ECO:0000256" key="1">
    <source>
        <dbReference type="SAM" id="SignalP"/>
    </source>
</evidence>
<dbReference type="Proteomes" id="UP000030361">
    <property type="component" value="Chromosome"/>
</dbReference>
<reference evidence="2 3" key="1">
    <citation type="journal article" date="2015" name="Genome Announc.">
        <title>Genome Sequence of Lactobacillus curieae CCTCC M 2011381T, a Novel Producer of Gamma-aminobutyric Acid.</title>
        <authorList>
            <person name="Wang Y."/>
            <person name="Wang Y."/>
            <person name="Lang C."/>
            <person name="Wei D."/>
            <person name="Xu P."/>
            <person name="Xie J."/>
        </authorList>
    </citation>
    <scope>NUCLEOTIDE SEQUENCE [LARGE SCALE GENOMIC DNA]</scope>
    <source>
        <strain evidence="2 3">CCTCC M 2011381</strain>
    </source>
</reference>
<name>A0A1S6QHI7_9LACO</name>
<feature type="chain" id="PRO_5010547058" description="Extracellular protein" evidence="1">
    <location>
        <begin position="27"/>
        <end position="356"/>
    </location>
</feature>
<feature type="signal peptide" evidence="1">
    <location>
        <begin position="1"/>
        <end position="26"/>
    </location>
</feature>
<evidence type="ECO:0000313" key="3">
    <source>
        <dbReference type="Proteomes" id="UP000030361"/>
    </source>
</evidence>
<evidence type="ECO:0000313" key="2">
    <source>
        <dbReference type="EMBL" id="AQW21070.1"/>
    </source>
</evidence>